<evidence type="ECO:0000256" key="2">
    <source>
        <dbReference type="ARBA" id="ARBA00010617"/>
    </source>
</evidence>
<evidence type="ECO:0000313" key="7">
    <source>
        <dbReference type="EMBL" id="KAF5676132.1"/>
    </source>
</evidence>
<proteinExistence type="inferred from homology"/>
<feature type="binding site" description="axial binding residue" evidence="6">
    <location>
        <position position="436"/>
    </location>
    <ligand>
        <name>heme</name>
        <dbReference type="ChEBI" id="CHEBI:30413"/>
    </ligand>
    <ligandPart>
        <name>Fe</name>
        <dbReference type="ChEBI" id="CHEBI:18248"/>
    </ligandPart>
</feature>
<comment type="similarity">
    <text evidence="2">Belongs to the cytochrome P450 family.</text>
</comment>
<dbReference type="InterPro" id="IPR053007">
    <property type="entry name" value="CYP450_monoxygenase_sec-met"/>
</dbReference>
<dbReference type="Pfam" id="PF00067">
    <property type="entry name" value="p450"/>
    <property type="match status" value="1"/>
</dbReference>
<dbReference type="GO" id="GO:0020037">
    <property type="term" value="F:heme binding"/>
    <property type="evidence" value="ECO:0007669"/>
    <property type="project" value="InterPro"/>
</dbReference>
<evidence type="ECO:0000256" key="6">
    <source>
        <dbReference type="PIRSR" id="PIRSR602403-1"/>
    </source>
</evidence>
<evidence type="ECO:0000256" key="4">
    <source>
        <dbReference type="ARBA" id="ARBA00023004"/>
    </source>
</evidence>
<protein>
    <submittedName>
        <fullName evidence="7">7-alpha-hydroxycholest-4-en-3-one 12-alpha-hydroxylase</fullName>
    </submittedName>
</protein>
<sequence>MAILDVSWSTSCLVVVLTGLLFLLRHYASPTLDPLEPPLLKPRAPLVGHLISMLREGGSFYVRLFKDSQMPICTLPVLNGKLYVINAPDLIQSALRNNDISFDPFLVEFSVGMWGLSENAANCIKDETNLKGGLTIIHTTLMGEPLYRLTLNSLRALMAHLNRIEPHETLNIPDVFMWLRDIVTQTTATALFGEKNPITLDDSELLWIYDKQSMLAAFGAPEFVMRKAIDARRELNKRLLSYYKSGGYNGKGVSDIIHQRAIYLRSTGFTDDDLAHMELMLLWVGVTNTVPAMFWLLTQILTNPGHTARVRAEISAITTITDGPAGRTATFDIREVEKSCPFLVACYQEILRLYLHSVGNRRVMKDTKIQDTEGRKYLLKKGCNIQWPPSVTHFTNDTWGQDVDTFRPERILNATTQDEKKRRPSMLAFGGGKNLCPGRRFAVSEMLAFVGILALSFDVEGLNLPEWKDGGIGVGPRQPDWGSLDRGACLKKKQGWEDVTWSF</sequence>
<name>A0A8H5TXH6_FUSHE</name>
<evidence type="ECO:0000256" key="3">
    <source>
        <dbReference type="ARBA" id="ARBA00022723"/>
    </source>
</evidence>
<comment type="cofactor">
    <cofactor evidence="1 6">
        <name>heme</name>
        <dbReference type="ChEBI" id="CHEBI:30413"/>
    </cofactor>
</comment>
<evidence type="ECO:0000256" key="5">
    <source>
        <dbReference type="ARBA" id="ARBA00023033"/>
    </source>
</evidence>
<dbReference type="PRINTS" id="PR00465">
    <property type="entry name" value="EP450IV"/>
</dbReference>
<comment type="caution">
    <text evidence="7">The sequence shown here is derived from an EMBL/GenBank/DDBJ whole genome shotgun (WGS) entry which is preliminary data.</text>
</comment>
<dbReference type="PANTHER" id="PTHR47582:SF1">
    <property type="entry name" value="P450, PUTATIVE (EUROFUNG)-RELATED"/>
    <property type="match status" value="1"/>
</dbReference>
<gene>
    <name evidence="7" type="ORF">FHETE_2259</name>
</gene>
<keyword evidence="5" id="KW-0560">Oxidoreductase</keyword>
<dbReference type="Gene3D" id="1.10.630.10">
    <property type="entry name" value="Cytochrome P450"/>
    <property type="match status" value="1"/>
</dbReference>
<reference evidence="7 8" key="1">
    <citation type="submission" date="2020-05" db="EMBL/GenBank/DDBJ databases">
        <title>Identification and distribution of gene clusters putatively required for synthesis of sphingolipid metabolism inhibitors in phylogenetically diverse species of the filamentous fungus Fusarium.</title>
        <authorList>
            <person name="Kim H.-S."/>
            <person name="Busman M."/>
            <person name="Brown D.W."/>
            <person name="Divon H."/>
            <person name="Uhlig S."/>
            <person name="Proctor R.H."/>
        </authorList>
    </citation>
    <scope>NUCLEOTIDE SEQUENCE [LARGE SCALE GENOMIC DNA]</scope>
    <source>
        <strain evidence="7 8">NRRL 20693</strain>
    </source>
</reference>
<dbReference type="SUPFAM" id="SSF48264">
    <property type="entry name" value="Cytochrome P450"/>
    <property type="match status" value="1"/>
</dbReference>
<keyword evidence="6" id="KW-0349">Heme</keyword>
<dbReference type="GO" id="GO:0005506">
    <property type="term" value="F:iron ion binding"/>
    <property type="evidence" value="ECO:0007669"/>
    <property type="project" value="InterPro"/>
</dbReference>
<dbReference type="EMBL" id="JAAGWQ010000035">
    <property type="protein sequence ID" value="KAF5676132.1"/>
    <property type="molecule type" value="Genomic_DNA"/>
</dbReference>
<dbReference type="Proteomes" id="UP000567885">
    <property type="component" value="Unassembled WGS sequence"/>
</dbReference>
<dbReference type="InterPro" id="IPR036396">
    <property type="entry name" value="Cyt_P450_sf"/>
</dbReference>
<organism evidence="7 8">
    <name type="scientific">Fusarium heterosporum</name>
    <dbReference type="NCBI Taxonomy" id="42747"/>
    <lineage>
        <taxon>Eukaryota</taxon>
        <taxon>Fungi</taxon>
        <taxon>Dikarya</taxon>
        <taxon>Ascomycota</taxon>
        <taxon>Pezizomycotina</taxon>
        <taxon>Sordariomycetes</taxon>
        <taxon>Hypocreomycetidae</taxon>
        <taxon>Hypocreales</taxon>
        <taxon>Nectriaceae</taxon>
        <taxon>Fusarium</taxon>
        <taxon>Fusarium heterosporum species complex</taxon>
    </lineage>
</organism>
<accession>A0A8H5TXH6</accession>
<keyword evidence="8" id="KW-1185">Reference proteome</keyword>
<dbReference type="GO" id="GO:0016705">
    <property type="term" value="F:oxidoreductase activity, acting on paired donors, with incorporation or reduction of molecular oxygen"/>
    <property type="evidence" value="ECO:0007669"/>
    <property type="project" value="InterPro"/>
</dbReference>
<dbReference type="GO" id="GO:0004497">
    <property type="term" value="F:monooxygenase activity"/>
    <property type="evidence" value="ECO:0007669"/>
    <property type="project" value="UniProtKB-KW"/>
</dbReference>
<dbReference type="CDD" id="cd11040">
    <property type="entry name" value="CYP7_CYP8-like"/>
    <property type="match status" value="1"/>
</dbReference>
<evidence type="ECO:0000256" key="1">
    <source>
        <dbReference type="ARBA" id="ARBA00001971"/>
    </source>
</evidence>
<keyword evidence="4 6" id="KW-0408">Iron</keyword>
<keyword evidence="5" id="KW-0503">Monooxygenase</keyword>
<dbReference type="AlphaFoldDB" id="A0A8H5TXH6"/>
<keyword evidence="3 6" id="KW-0479">Metal-binding</keyword>
<dbReference type="PANTHER" id="PTHR47582">
    <property type="entry name" value="P450, PUTATIVE (EUROFUNG)-RELATED"/>
    <property type="match status" value="1"/>
</dbReference>
<dbReference type="InterPro" id="IPR001128">
    <property type="entry name" value="Cyt_P450"/>
</dbReference>
<evidence type="ECO:0000313" key="8">
    <source>
        <dbReference type="Proteomes" id="UP000567885"/>
    </source>
</evidence>
<dbReference type="InterPro" id="IPR002403">
    <property type="entry name" value="Cyt_P450_E_grp-IV"/>
</dbReference>
<dbReference type="OrthoDB" id="1470350at2759"/>